<sequence>MPSWIKDKLQNNLTEMTSKSGLPNSSNYRKAKPDKGNGSRYLANDLSTILFLSKRGISRSPLAREALRKVLANSRHFGRFRIACRGVSEAYDQCPLDLRMKEAISHIKEYAFDGLSRFALKPDLAKADLILTMDEESEVFVKENMECIRGEVRPFGLFLPPGSLPHLPDPFLERKEHHEGHYAELIYLIEEGCEKLVETIATLTD</sequence>
<organism evidence="3">
    <name type="scientific">marine metagenome</name>
    <dbReference type="NCBI Taxonomy" id="408172"/>
    <lineage>
        <taxon>unclassified sequences</taxon>
        <taxon>metagenomes</taxon>
        <taxon>ecological metagenomes</taxon>
    </lineage>
</organism>
<feature type="region of interest" description="Disordered" evidence="1">
    <location>
        <begin position="16"/>
        <end position="36"/>
    </location>
</feature>
<evidence type="ECO:0000256" key="1">
    <source>
        <dbReference type="SAM" id="MobiDB-lite"/>
    </source>
</evidence>
<name>A0A382YMJ1_9ZZZZ</name>
<dbReference type="EMBL" id="UINC01177014">
    <property type="protein sequence ID" value="SVD84424.1"/>
    <property type="molecule type" value="Genomic_DNA"/>
</dbReference>
<dbReference type="Pfam" id="PF01451">
    <property type="entry name" value="LMWPc"/>
    <property type="match status" value="1"/>
</dbReference>
<accession>A0A382YMJ1</accession>
<dbReference type="AlphaFoldDB" id="A0A382YMJ1"/>
<gene>
    <name evidence="3" type="ORF">METZ01_LOCUS437278</name>
</gene>
<dbReference type="Gene3D" id="3.40.50.2300">
    <property type="match status" value="1"/>
</dbReference>
<dbReference type="InterPro" id="IPR036196">
    <property type="entry name" value="Ptyr_pPase_sf"/>
</dbReference>
<proteinExistence type="predicted"/>
<feature type="domain" description="Phosphotyrosine protein phosphatase I" evidence="2">
    <location>
        <begin position="47"/>
        <end position="199"/>
    </location>
</feature>
<evidence type="ECO:0000259" key="2">
    <source>
        <dbReference type="SMART" id="SM00226"/>
    </source>
</evidence>
<dbReference type="SUPFAM" id="SSF52788">
    <property type="entry name" value="Phosphotyrosine protein phosphatases I"/>
    <property type="match status" value="1"/>
</dbReference>
<dbReference type="SMART" id="SM00226">
    <property type="entry name" value="LMWPc"/>
    <property type="match status" value="1"/>
</dbReference>
<reference evidence="3" key="1">
    <citation type="submission" date="2018-05" db="EMBL/GenBank/DDBJ databases">
        <authorList>
            <person name="Lanie J.A."/>
            <person name="Ng W.-L."/>
            <person name="Kazmierczak K.M."/>
            <person name="Andrzejewski T.M."/>
            <person name="Davidsen T.M."/>
            <person name="Wayne K.J."/>
            <person name="Tettelin H."/>
            <person name="Glass J.I."/>
            <person name="Rusch D."/>
            <person name="Podicherti R."/>
            <person name="Tsui H.-C.T."/>
            <person name="Winkler M.E."/>
        </authorList>
    </citation>
    <scope>NUCLEOTIDE SEQUENCE</scope>
</reference>
<protein>
    <recommendedName>
        <fullName evidence="2">Phosphotyrosine protein phosphatase I domain-containing protein</fullName>
    </recommendedName>
</protein>
<evidence type="ECO:0000313" key="3">
    <source>
        <dbReference type="EMBL" id="SVD84424.1"/>
    </source>
</evidence>
<feature type="compositionally biased region" description="Polar residues" evidence="1">
    <location>
        <begin position="16"/>
        <end position="28"/>
    </location>
</feature>
<dbReference type="InterPro" id="IPR023485">
    <property type="entry name" value="Ptyr_pPase"/>
</dbReference>